<proteinExistence type="predicted"/>
<dbReference type="EMBL" id="FXXC01000001">
    <property type="protein sequence ID" value="SMR93293.1"/>
    <property type="molecule type" value="Genomic_DNA"/>
</dbReference>
<gene>
    <name evidence="1" type="ORF">SAMN05216240_1477</name>
</gene>
<evidence type="ECO:0008006" key="3">
    <source>
        <dbReference type="Google" id="ProtNLM"/>
    </source>
</evidence>
<accession>A0ABY1S8U9</accession>
<dbReference type="RefSeq" id="WP_013403045.1">
    <property type="nucleotide sequence ID" value="NZ_FUZJ01000001.1"/>
</dbReference>
<name>A0ABY1S8U9_CALBS</name>
<evidence type="ECO:0000313" key="2">
    <source>
        <dbReference type="Proteomes" id="UP000196803"/>
    </source>
</evidence>
<organism evidence="1 2">
    <name type="scientific">Caldicellulosiruptor bescii</name>
    <name type="common">Anaerocellum thermophilum</name>
    <dbReference type="NCBI Taxonomy" id="31899"/>
    <lineage>
        <taxon>Bacteria</taxon>
        <taxon>Bacillati</taxon>
        <taxon>Bacillota</taxon>
        <taxon>Bacillota incertae sedis</taxon>
        <taxon>Caldicellulosiruptorales</taxon>
        <taxon>Caldicellulosiruptoraceae</taxon>
        <taxon>Caldicellulosiruptor</taxon>
    </lineage>
</organism>
<keyword evidence="2" id="KW-1185">Reference proteome</keyword>
<evidence type="ECO:0000313" key="1">
    <source>
        <dbReference type="EMBL" id="SMR93293.1"/>
    </source>
</evidence>
<dbReference type="GeneID" id="31772957"/>
<protein>
    <recommendedName>
        <fullName evidence="3">Apea-like HEPN domain-containing protein</fullName>
    </recommendedName>
</protein>
<comment type="caution">
    <text evidence="1">The sequence shown here is derived from an EMBL/GenBank/DDBJ whole genome shotgun (WGS) entry which is preliminary data.</text>
</comment>
<sequence>MAGYDFEFKINNRHFSLAFDFLRYMKAFYELYGLELQFILTRKRRLVIYVTVDGDLAVMQLMNMSIKNAIKFYLLRYEKKKKLKSVAVNLTALFYKSNYEGVKKITEGIFEIATSLNAQPHPLALQPSLLTNMESNKKASKEVRIVKKILFLISKWFSGESSNSEIIILLDQCIETWLKYRLGLHKNASYGFKKVVKEAFEKGLISNNEKLELEYLHTIRNRVQHRGGSANKGKVIFVIKCCIKLINKYCV</sequence>
<dbReference type="Proteomes" id="UP000196803">
    <property type="component" value="Unassembled WGS sequence"/>
</dbReference>
<reference evidence="1 2" key="1">
    <citation type="submission" date="2017-05" db="EMBL/GenBank/DDBJ databases">
        <authorList>
            <person name="Varghese N."/>
            <person name="Submissions S."/>
        </authorList>
    </citation>
    <scope>NUCLEOTIDE SEQUENCE [LARGE SCALE GENOMIC DNA]</scope>
    <source>
        <strain evidence="1 2">MACB1020</strain>
    </source>
</reference>